<evidence type="ECO:0000313" key="1">
    <source>
        <dbReference type="EMBL" id="OQP39248.1"/>
    </source>
</evidence>
<name>A0ABX3NM16_9BACT</name>
<accession>A0ABX3NM16</accession>
<gene>
    <name evidence="1" type="ORF">A4D02_18165</name>
</gene>
<dbReference type="Proteomes" id="UP000192277">
    <property type="component" value="Unassembled WGS sequence"/>
</dbReference>
<keyword evidence="2" id="KW-1185">Reference proteome</keyword>
<evidence type="ECO:0000313" key="2">
    <source>
        <dbReference type="Proteomes" id="UP000192277"/>
    </source>
</evidence>
<protein>
    <submittedName>
        <fullName evidence="1">Uncharacterized protein</fullName>
    </submittedName>
</protein>
<organism evidence="1 2">
    <name type="scientific">Niastella koreensis</name>
    <dbReference type="NCBI Taxonomy" id="354356"/>
    <lineage>
        <taxon>Bacteria</taxon>
        <taxon>Pseudomonadati</taxon>
        <taxon>Bacteroidota</taxon>
        <taxon>Chitinophagia</taxon>
        <taxon>Chitinophagales</taxon>
        <taxon>Chitinophagaceae</taxon>
        <taxon>Niastella</taxon>
    </lineage>
</organism>
<comment type="caution">
    <text evidence="1">The sequence shown here is derived from an EMBL/GenBank/DDBJ whole genome shotgun (WGS) entry which is preliminary data.</text>
</comment>
<sequence>MAHSDNSLVTGRISGTLGKELVFREWEGKTVVAKAPRKRKGEPNSKQAETQEKFLLASRYARAIIKNTDKSMAEAYATVLRPRQNVYSRALEDFLSPPKVKSINTRNYKGATGDKIAVRAIDDFRVVSIQVEIYAANGTLLEEGKAVQENNGLDWTYTATQLNGTLAGTKINAIATDVPGNEGILVVSL</sequence>
<dbReference type="RefSeq" id="WP_014216975.1">
    <property type="nucleotide sequence ID" value="NZ_LWBO01000084.1"/>
</dbReference>
<dbReference type="EMBL" id="LWBO01000084">
    <property type="protein sequence ID" value="OQP39248.1"/>
    <property type="molecule type" value="Genomic_DNA"/>
</dbReference>
<reference evidence="1 2" key="1">
    <citation type="submission" date="2016-04" db="EMBL/GenBank/DDBJ databases">
        <authorList>
            <person name="Chen L."/>
            <person name="Zhuang W."/>
            <person name="Wang G."/>
        </authorList>
    </citation>
    <scope>NUCLEOTIDE SEQUENCE [LARGE SCALE GENOMIC DNA]</scope>
    <source>
        <strain evidence="2">GR20</strain>
    </source>
</reference>
<proteinExistence type="predicted"/>